<sequence>MPERIFIGVAWPYANGPLHLGQIAGAYLPADIFARYHRLKGNDVLMVSGTDQHGTPITIRAEQEGLTPQEVVSKYHAQYLDVWAKLGISFDQYTTTGTANHKKVVGDLFLSLLDKGLIYPATA</sequence>
<evidence type="ECO:0000256" key="5">
    <source>
        <dbReference type="ARBA" id="ARBA00023146"/>
    </source>
</evidence>
<dbReference type="InterPro" id="IPR023458">
    <property type="entry name" value="Met-tRNA_ligase_1"/>
</dbReference>
<dbReference type="InterPro" id="IPR015413">
    <property type="entry name" value="Methionyl/Leucyl_tRNA_Synth"/>
</dbReference>
<keyword evidence="2" id="KW-0547">Nucleotide-binding</keyword>
<dbReference type="SUPFAM" id="SSF52374">
    <property type="entry name" value="Nucleotidylyl transferase"/>
    <property type="match status" value="1"/>
</dbReference>
<keyword evidence="1" id="KW-0436">Ligase</keyword>
<dbReference type="PANTHER" id="PTHR45765:SF1">
    <property type="entry name" value="METHIONINE--TRNA LIGASE, CYTOPLASMIC"/>
    <property type="match status" value="1"/>
</dbReference>
<evidence type="ECO:0000256" key="4">
    <source>
        <dbReference type="ARBA" id="ARBA00022917"/>
    </source>
</evidence>
<dbReference type="GO" id="GO:0005524">
    <property type="term" value="F:ATP binding"/>
    <property type="evidence" value="ECO:0007669"/>
    <property type="project" value="UniProtKB-KW"/>
</dbReference>
<dbReference type="AlphaFoldDB" id="A0A382HGI4"/>
<keyword evidence="5" id="KW-0030">Aminoacyl-tRNA synthetase</keyword>
<dbReference type="EMBL" id="UINC01060878">
    <property type="protein sequence ID" value="SVB85853.1"/>
    <property type="molecule type" value="Genomic_DNA"/>
</dbReference>
<dbReference type="Gene3D" id="3.40.50.620">
    <property type="entry name" value="HUPs"/>
    <property type="match status" value="1"/>
</dbReference>
<dbReference type="InterPro" id="IPR014729">
    <property type="entry name" value="Rossmann-like_a/b/a_fold"/>
</dbReference>
<evidence type="ECO:0000259" key="6">
    <source>
        <dbReference type="Pfam" id="PF09334"/>
    </source>
</evidence>
<dbReference type="GO" id="GO:0004825">
    <property type="term" value="F:methionine-tRNA ligase activity"/>
    <property type="evidence" value="ECO:0007669"/>
    <property type="project" value="InterPro"/>
</dbReference>
<feature type="domain" description="Methionyl/Leucyl tRNA synthetase" evidence="6">
    <location>
        <begin position="6"/>
        <end position="121"/>
    </location>
</feature>
<evidence type="ECO:0000256" key="1">
    <source>
        <dbReference type="ARBA" id="ARBA00022598"/>
    </source>
</evidence>
<evidence type="ECO:0000256" key="2">
    <source>
        <dbReference type="ARBA" id="ARBA00022741"/>
    </source>
</evidence>
<proteinExistence type="predicted"/>
<evidence type="ECO:0000313" key="7">
    <source>
        <dbReference type="EMBL" id="SVB85853.1"/>
    </source>
</evidence>
<dbReference type="GO" id="GO:0005829">
    <property type="term" value="C:cytosol"/>
    <property type="evidence" value="ECO:0007669"/>
    <property type="project" value="TreeGrafter"/>
</dbReference>
<dbReference type="Pfam" id="PF09334">
    <property type="entry name" value="tRNA-synt_1g"/>
    <property type="match status" value="1"/>
</dbReference>
<dbReference type="InterPro" id="IPR033911">
    <property type="entry name" value="MetRS_core"/>
</dbReference>
<evidence type="ECO:0000256" key="3">
    <source>
        <dbReference type="ARBA" id="ARBA00022840"/>
    </source>
</evidence>
<feature type="non-terminal residue" evidence="7">
    <location>
        <position position="123"/>
    </location>
</feature>
<protein>
    <recommendedName>
        <fullName evidence="6">Methionyl/Leucyl tRNA synthetase domain-containing protein</fullName>
    </recommendedName>
</protein>
<dbReference type="PANTHER" id="PTHR45765">
    <property type="entry name" value="METHIONINE--TRNA LIGASE"/>
    <property type="match status" value="1"/>
</dbReference>
<dbReference type="GO" id="GO:0006431">
    <property type="term" value="P:methionyl-tRNA aminoacylation"/>
    <property type="evidence" value="ECO:0007669"/>
    <property type="project" value="InterPro"/>
</dbReference>
<name>A0A382HGI4_9ZZZZ</name>
<reference evidence="7" key="1">
    <citation type="submission" date="2018-05" db="EMBL/GenBank/DDBJ databases">
        <authorList>
            <person name="Lanie J.A."/>
            <person name="Ng W.-L."/>
            <person name="Kazmierczak K.M."/>
            <person name="Andrzejewski T.M."/>
            <person name="Davidsen T.M."/>
            <person name="Wayne K.J."/>
            <person name="Tettelin H."/>
            <person name="Glass J.I."/>
            <person name="Rusch D."/>
            <person name="Podicherti R."/>
            <person name="Tsui H.-C.T."/>
            <person name="Winkler M.E."/>
        </authorList>
    </citation>
    <scope>NUCLEOTIDE SEQUENCE</scope>
</reference>
<gene>
    <name evidence="7" type="ORF">METZ01_LOCUS238707</name>
</gene>
<organism evidence="7">
    <name type="scientific">marine metagenome</name>
    <dbReference type="NCBI Taxonomy" id="408172"/>
    <lineage>
        <taxon>unclassified sequences</taxon>
        <taxon>metagenomes</taxon>
        <taxon>ecological metagenomes</taxon>
    </lineage>
</organism>
<accession>A0A382HGI4</accession>
<dbReference type="PRINTS" id="PR01041">
    <property type="entry name" value="TRNASYNTHMET"/>
</dbReference>
<keyword evidence="4" id="KW-0648">Protein biosynthesis</keyword>
<keyword evidence="3" id="KW-0067">ATP-binding</keyword>